<comment type="similarity">
    <text evidence="2">Belongs to the otopetrin family.</text>
</comment>
<feature type="transmembrane region" description="Helical" evidence="11">
    <location>
        <begin position="94"/>
        <end position="114"/>
    </location>
</feature>
<dbReference type="OrthoDB" id="6429739at2759"/>
<gene>
    <name evidence="12" type="ORF">CAUJ_LOCUS3489</name>
</gene>
<keyword evidence="8" id="KW-0406">Ion transport</keyword>
<keyword evidence="7 11" id="KW-1133">Transmembrane helix</keyword>
<feature type="transmembrane region" description="Helical" evidence="11">
    <location>
        <begin position="149"/>
        <end position="175"/>
    </location>
</feature>
<comment type="caution">
    <text evidence="12">The sequence shown here is derived from an EMBL/GenBank/DDBJ whole genome shotgun (WGS) entry which is preliminary data.</text>
</comment>
<dbReference type="GO" id="GO:0015252">
    <property type="term" value="F:proton channel activity"/>
    <property type="evidence" value="ECO:0007669"/>
    <property type="project" value="InterPro"/>
</dbReference>
<keyword evidence="13" id="KW-1185">Reference proteome</keyword>
<name>A0A8S1H2I7_9PELO</name>
<evidence type="ECO:0000256" key="1">
    <source>
        <dbReference type="ARBA" id="ARBA00004651"/>
    </source>
</evidence>
<evidence type="ECO:0000256" key="7">
    <source>
        <dbReference type="ARBA" id="ARBA00022989"/>
    </source>
</evidence>
<keyword evidence="10" id="KW-0407">Ion channel</keyword>
<dbReference type="InterPro" id="IPR004878">
    <property type="entry name" value="Otopetrin"/>
</dbReference>
<sequence>MRNHTHDGIELIDRSPTADRSISSSEESQNAEISYRLPLRKQLWMKSDESRAYMFKLFTCFYALFIVITGVVIELSNIISNEGMSTKSGIKSMILEGWLFGCSIIFIFYCAYLVGRHHLEVLSKRKSARMSSGFSAEVEVLANSFTGSLYLRLGCVLFGMIGVVYYSLIVLICLLGWSSAEGECSSIANILNSMAGVFIFVQMWFVYCNGKIIFEGQGSLARMVLMVGNNSESSCTGVLCLFSGFNEFMYTCVVEYSLICAGVAFVFWTNIERCRREQVEKRMRKRSILKIDCSRTAEGLFVGFGFVILTIVSIALFNAYSGENDTAIWIFSCTNLVFFIISTFICGFGIWRTRWLKFSLEDDDEEDDSAELLDAILLVVGLIGELIFGTGGILSFVNHPSKGLPLVVFLTNIFRLVQVTIQSGFIIVCGKLRIDDNDVQMMRYKPGKQVITTLLLINCCQFLMNVFEAQKVGINDEMIALYGSHYWAIVVRGCSPLIIFYRFHSSACFAEIWKKTFRPPKSEHRSLHI</sequence>
<feature type="transmembrane region" description="Helical" evidence="11">
    <location>
        <begin position="450"/>
        <end position="467"/>
    </location>
</feature>
<dbReference type="GO" id="GO:0005886">
    <property type="term" value="C:plasma membrane"/>
    <property type="evidence" value="ECO:0007669"/>
    <property type="project" value="UniProtKB-SubCell"/>
</dbReference>
<evidence type="ECO:0000256" key="3">
    <source>
        <dbReference type="ARBA" id="ARBA00022448"/>
    </source>
</evidence>
<feature type="transmembrane region" description="Helical" evidence="11">
    <location>
        <begin position="248"/>
        <end position="268"/>
    </location>
</feature>
<evidence type="ECO:0000256" key="10">
    <source>
        <dbReference type="ARBA" id="ARBA00023303"/>
    </source>
</evidence>
<evidence type="ECO:0000256" key="8">
    <source>
        <dbReference type="ARBA" id="ARBA00023065"/>
    </source>
</evidence>
<proteinExistence type="inferred from homology"/>
<evidence type="ECO:0000256" key="6">
    <source>
        <dbReference type="ARBA" id="ARBA00022781"/>
    </source>
</evidence>
<evidence type="ECO:0000313" key="12">
    <source>
        <dbReference type="EMBL" id="CAD6187570.1"/>
    </source>
</evidence>
<evidence type="ECO:0000256" key="5">
    <source>
        <dbReference type="ARBA" id="ARBA00022692"/>
    </source>
</evidence>
<feature type="transmembrane region" description="Helical" evidence="11">
    <location>
        <begin position="406"/>
        <end position="429"/>
    </location>
</feature>
<protein>
    <submittedName>
        <fullName evidence="12">Uncharacterized protein</fullName>
    </submittedName>
</protein>
<feature type="transmembrane region" description="Helical" evidence="11">
    <location>
        <begin position="372"/>
        <end position="394"/>
    </location>
</feature>
<dbReference type="AlphaFoldDB" id="A0A8S1H2I7"/>
<feature type="transmembrane region" description="Helical" evidence="11">
    <location>
        <begin position="479"/>
        <end position="501"/>
    </location>
</feature>
<dbReference type="Pfam" id="PF03189">
    <property type="entry name" value="Otopetrin"/>
    <property type="match status" value="2"/>
</dbReference>
<evidence type="ECO:0000256" key="2">
    <source>
        <dbReference type="ARBA" id="ARBA00006513"/>
    </source>
</evidence>
<keyword evidence="4" id="KW-1003">Cell membrane</keyword>
<keyword evidence="5 11" id="KW-0812">Transmembrane</keyword>
<feature type="transmembrane region" description="Helical" evidence="11">
    <location>
        <begin position="53"/>
        <end position="73"/>
    </location>
</feature>
<organism evidence="12 13">
    <name type="scientific">Caenorhabditis auriculariae</name>
    <dbReference type="NCBI Taxonomy" id="2777116"/>
    <lineage>
        <taxon>Eukaryota</taxon>
        <taxon>Metazoa</taxon>
        <taxon>Ecdysozoa</taxon>
        <taxon>Nematoda</taxon>
        <taxon>Chromadorea</taxon>
        <taxon>Rhabditida</taxon>
        <taxon>Rhabditina</taxon>
        <taxon>Rhabditomorpha</taxon>
        <taxon>Rhabditoidea</taxon>
        <taxon>Rhabditidae</taxon>
        <taxon>Peloderinae</taxon>
        <taxon>Caenorhabditis</taxon>
    </lineage>
</organism>
<feature type="transmembrane region" description="Helical" evidence="11">
    <location>
        <begin position="187"/>
        <end position="207"/>
    </location>
</feature>
<keyword evidence="9 11" id="KW-0472">Membrane</keyword>
<feature type="transmembrane region" description="Helical" evidence="11">
    <location>
        <begin position="326"/>
        <end position="351"/>
    </location>
</feature>
<dbReference type="EMBL" id="CAJGYM010000006">
    <property type="protein sequence ID" value="CAD6187570.1"/>
    <property type="molecule type" value="Genomic_DNA"/>
</dbReference>
<comment type="subcellular location">
    <subcellularLocation>
        <location evidence="1">Cell membrane</location>
        <topology evidence="1">Multi-pass membrane protein</topology>
    </subcellularLocation>
</comment>
<evidence type="ECO:0000256" key="11">
    <source>
        <dbReference type="SAM" id="Phobius"/>
    </source>
</evidence>
<evidence type="ECO:0000256" key="4">
    <source>
        <dbReference type="ARBA" id="ARBA00022475"/>
    </source>
</evidence>
<dbReference type="PANTHER" id="PTHR21522:SF32">
    <property type="entry name" value="OTOPETRIN-2"/>
    <property type="match status" value="1"/>
</dbReference>
<feature type="transmembrane region" description="Helical" evidence="11">
    <location>
        <begin position="300"/>
        <end position="320"/>
    </location>
</feature>
<evidence type="ECO:0000256" key="9">
    <source>
        <dbReference type="ARBA" id="ARBA00023136"/>
    </source>
</evidence>
<keyword evidence="3" id="KW-0813">Transport</keyword>
<accession>A0A8S1H2I7</accession>
<reference evidence="12" key="1">
    <citation type="submission" date="2020-10" db="EMBL/GenBank/DDBJ databases">
        <authorList>
            <person name="Kikuchi T."/>
        </authorList>
    </citation>
    <scope>NUCLEOTIDE SEQUENCE</scope>
    <source>
        <strain evidence="12">NKZ352</strain>
    </source>
</reference>
<dbReference type="Proteomes" id="UP000835052">
    <property type="component" value="Unassembled WGS sequence"/>
</dbReference>
<keyword evidence="6" id="KW-0375">Hydrogen ion transport</keyword>
<dbReference type="PANTHER" id="PTHR21522">
    <property type="entry name" value="PROTON CHANNEL OTOP"/>
    <property type="match status" value="1"/>
</dbReference>
<evidence type="ECO:0000313" key="13">
    <source>
        <dbReference type="Proteomes" id="UP000835052"/>
    </source>
</evidence>